<sequence>MFRGRISGRKFRDLARHFALVITADRAAILAGLYHKTAAAIYTLLRLRMALLAEADCPFRGQVEIDASRFGPGRPRGHPGRGAARKTPATWLCTCWREPTTIGGSKISFRFIPNRGMVRPSQSGVRHEPWQNTFLISCACLIAAMRSWPDFSSDNVVALADRTSAENRPGC</sequence>
<gene>
    <name evidence="1" type="ORF">GE300_09545</name>
</gene>
<dbReference type="Proteomes" id="UP000474957">
    <property type="component" value="Unassembled WGS sequence"/>
</dbReference>
<organism evidence="1 2">
    <name type="scientific">Halovulum marinum</name>
    <dbReference type="NCBI Taxonomy" id="2662447"/>
    <lineage>
        <taxon>Bacteria</taxon>
        <taxon>Pseudomonadati</taxon>
        <taxon>Pseudomonadota</taxon>
        <taxon>Alphaproteobacteria</taxon>
        <taxon>Rhodobacterales</taxon>
        <taxon>Paracoccaceae</taxon>
        <taxon>Halovulum</taxon>
    </lineage>
</organism>
<evidence type="ECO:0008006" key="3">
    <source>
        <dbReference type="Google" id="ProtNLM"/>
    </source>
</evidence>
<comment type="caution">
    <text evidence="1">The sequence shown here is derived from an EMBL/GenBank/DDBJ whole genome shotgun (WGS) entry which is preliminary data.</text>
</comment>
<name>A0A6L5Z1C1_9RHOB</name>
<reference evidence="1 2" key="1">
    <citation type="submission" date="2019-10" db="EMBL/GenBank/DDBJ databases">
        <title>Cognatihalovulum marinum gen. nov. sp. nov., a new member of the family Rhodobacteraceae isolated from deep seawater of the Northwest Indian Ocean.</title>
        <authorList>
            <person name="Ruan C."/>
            <person name="Wang J."/>
            <person name="Zheng X."/>
            <person name="Song L."/>
            <person name="Zhu Y."/>
            <person name="Huang Y."/>
            <person name="Lu Z."/>
            <person name="Du W."/>
            <person name="Huang L."/>
            <person name="Dai X."/>
        </authorList>
    </citation>
    <scope>NUCLEOTIDE SEQUENCE [LARGE SCALE GENOMIC DNA]</scope>
    <source>
        <strain evidence="1 2">2CG4</strain>
    </source>
</reference>
<proteinExistence type="predicted"/>
<dbReference type="EMBL" id="WIND01000006">
    <property type="protein sequence ID" value="MSU89855.1"/>
    <property type="molecule type" value="Genomic_DNA"/>
</dbReference>
<keyword evidence="2" id="KW-1185">Reference proteome</keyword>
<evidence type="ECO:0000313" key="1">
    <source>
        <dbReference type="EMBL" id="MSU89855.1"/>
    </source>
</evidence>
<protein>
    <recommendedName>
        <fullName evidence="3">Transposase</fullName>
    </recommendedName>
</protein>
<accession>A0A6L5Z1C1</accession>
<dbReference type="AlphaFoldDB" id="A0A6L5Z1C1"/>
<evidence type="ECO:0000313" key="2">
    <source>
        <dbReference type="Proteomes" id="UP000474957"/>
    </source>
</evidence>